<dbReference type="Pfam" id="PF13516">
    <property type="entry name" value="LRR_6"/>
    <property type="match status" value="1"/>
</dbReference>
<evidence type="ECO:0000256" key="1">
    <source>
        <dbReference type="SAM" id="MobiDB-lite"/>
    </source>
</evidence>
<dbReference type="EMBL" id="BX908798">
    <property type="protein sequence ID" value="SPJ31975.1"/>
    <property type="molecule type" value="Genomic_DNA"/>
</dbReference>
<feature type="region of interest" description="Disordered" evidence="1">
    <location>
        <begin position="29"/>
        <end position="60"/>
    </location>
</feature>
<dbReference type="RefSeq" id="WP_079890474.1">
    <property type="nucleotide sequence ID" value="NC_005861.2"/>
</dbReference>
<dbReference type="SUPFAM" id="SSF54695">
    <property type="entry name" value="POZ domain"/>
    <property type="match status" value="1"/>
</dbReference>
<dbReference type="PANTHER" id="PTHR13318:SF105">
    <property type="entry name" value="F-BOX_LRR-REPEAT PROTEIN 3"/>
    <property type="match status" value="1"/>
</dbReference>
<sequence>MHISNFGFNPNHLVHTTDPFYSQTQEINDPLLDENNPLDNKPLANTQETSASTIPAPALSPSSDEIQLSFQEGTSLTISHSQLALLRDKSLYFKTFWSGNFQETLQHPLTLTQKEFTLLLNCLTNPKFEIPLEEIISVIQLADYYEVTEVVKNLEEQLTDGYKSQRFEPFNSTEESLVGLKGLLNFAQQCQLNDLKNYLELTVVSALLNQASQLTEFQRIINHFLDEIEALNFSGNAHLADAHLLALKNCENLKLLHLEACQAITDDGLAHLALLTSLQHLNLYFCVNLTDAGLAHLTPLTALQHLNLSYCWKITDAGLAHLTPLTDLQHLNLSDCENLTDAGLAHLTPLTALLYLNLSKCYHLTNVGLAHLAPLTGLQYLNLKWCWNLTDAGFSHLASLTALQHLDLSDCENLTDAGLAYLASLTALQYLGLSQCRNLTDVGLAHLTPLTALQHLDLRECDKVTDAGLARFKTLATSLNLKIIK</sequence>
<dbReference type="InterPro" id="IPR006553">
    <property type="entry name" value="Leu-rich_rpt_Cys-con_subtyp"/>
</dbReference>
<dbReference type="InterPro" id="IPR032675">
    <property type="entry name" value="LRR_dom_sf"/>
</dbReference>
<reference evidence="4 5" key="1">
    <citation type="journal article" date="2004" name="Science">
        <title>Illuminating the evolutionary history of chlamydiae.</title>
        <authorList>
            <person name="Horn M."/>
            <person name="Collingro A."/>
            <person name="Schmitz-Esser S."/>
            <person name="Beier C.L."/>
            <person name="Purkhold U."/>
            <person name="Fartmann B."/>
            <person name="Brandt P."/>
            <person name="Nyakatura G.J."/>
            <person name="Droege M."/>
            <person name="Frishman D."/>
            <person name="Rattei T."/>
            <person name="Mewes H."/>
            <person name="Wagner M."/>
        </authorList>
    </citation>
    <scope>NUCLEOTIDE SEQUENCE [LARGE SCALE GENOMIC DNA]</scope>
    <source>
        <strain evidence="4 5">UWE25</strain>
    </source>
</reference>
<proteinExistence type="predicted"/>
<dbReference type="PANTHER" id="PTHR13318">
    <property type="entry name" value="PARTNER OF PAIRED, ISOFORM B-RELATED"/>
    <property type="match status" value="1"/>
</dbReference>
<dbReference type="Gene3D" id="3.30.710.10">
    <property type="entry name" value="Potassium Channel Kv1.1, Chain A"/>
    <property type="match status" value="1"/>
</dbReference>
<dbReference type="Pfam" id="PF00651">
    <property type="entry name" value="BTB"/>
    <property type="match status" value="1"/>
</dbReference>
<dbReference type="InterPro" id="IPR000210">
    <property type="entry name" value="BTB/POZ_dom"/>
</dbReference>
<dbReference type="InterPro" id="IPR057207">
    <property type="entry name" value="FBXL15_LRR"/>
</dbReference>
<evidence type="ECO:0000313" key="4">
    <source>
        <dbReference type="EMBL" id="SPJ31975.1"/>
    </source>
</evidence>
<dbReference type="Proteomes" id="UP000000529">
    <property type="component" value="Chromosome"/>
</dbReference>
<dbReference type="InterPro" id="IPR001611">
    <property type="entry name" value="Leu-rich_rpt"/>
</dbReference>
<dbReference type="SMART" id="SM00367">
    <property type="entry name" value="LRR_CC"/>
    <property type="match status" value="9"/>
</dbReference>
<feature type="domain" description="F-box/LRR-repeat protein 15-like leucin rich repeat" evidence="3">
    <location>
        <begin position="384"/>
        <end position="472"/>
    </location>
</feature>
<dbReference type="Gene3D" id="3.80.10.10">
    <property type="entry name" value="Ribonuclease Inhibitor"/>
    <property type="match status" value="3"/>
</dbReference>
<dbReference type="KEGG" id="pcu:PC_RS10175"/>
<evidence type="ECO:0000313" key="5">
    <source>
        <dbReference type="Proteomes" id="UP000000529"/>
    </source>
</evidence>
<keyword evidence="5" id="KW-1185">Reference proteome</keyword>
<feature type="domain" description="F-box/LRR-repeat protein 15-like leucin rich repeat" evidence="3">
    <location>
        <begin position="242"/>
        <end position="322"/>
    </location>
</feature>
<dbReference type="GO" id="GO:0019005">
    <property type="term" value="C:SCF ubiquitin ligase complex"/>
    <property type="evidence" value="ECO:0007669"/>
    <property type="project" value="TreeGrafter"/>
</dbReference>
<feature type="domain" description="BTB" evidence="2">
    <location>
        <begin position="86"/>
        <end position="159"/>
    </location>
</feature>
<evidence type="ECO:0008006" key="6">
    <source>
        <dbReference type="Google" id="ProtNLM"/>
    </source>
</evidence>
<gene>
    <name evidence="4" type="ORF">PC_RS10175</name>
</gene>
<accession>A0A2P9HAE2</accession>
<dbReference type="GO" id="GO:0031146">
    <property type="term" value="P:SCF-dependent proteasomal ubiquitin-dependent protein catabolic process"/>
    <property type="evidence" value="ECO:0007669"/>
    <property type="project" value="TreeGrafter"/>
</dbReference>
<name>A0A2P9HAE2_PARUW</name>
<evidence type="ECO:0000259" key="2">
    <source>
        <dbReference type="Pfam" id="PF00651"/>
    </source>
</evidence>
<evidence type="ECO:0000259" key="3">
    <source>
        <dbReference type="Pfam" id="PF25372"/>
    </source>
</evidence>
<dbReference type="SUPFAM" id="SSF52047">
    <property type="entry name" value="RNI-like"/>
    <property type="match status" value="1"/>
</dbReference>
<organism evidence="4 5">
    <name type="scientific">Protochlamydia amoebophila (strain UWE25)</name>
    <dbReference type="NCBI Taxonomy" id="264201"/>
    <lineage>
        <taxon>Bacteria</taxon>
        <taxon>Pseudomonadati</taxon>
        <taxon>Chlamydiota</taxon>
        <taxon>Chlamydiia</taxon>
        <taxon>Parachlamydiales</taxon>
        <taxon>Parachlamydiaceae</taxon>
        <taxon>Candidatus Protochlamydia</taxon>
    </lineage>
</organism>
<protein>
    <recommendedName>
        <fullName evidence="6">BTB domain-containing protein</fullName>
    </recommendedName>
</protein>
<dbReference type="InterPro" id="IPR011333">
    <property type="entry name" value="SKP1/BTB/POZ_sf"/>
</dbReference>
<dbReference type="OrthoDB" id="232968at2"/>
<dbReference type="STRING" id="264201.pc1955"/>
<dbReference type="Pfam" id="PF25372">
    <property type="entry name" value="DUF7885"/>
    <property type="match status" value="2"/>
</dbReference>
<dbReference type="AlphaFoldDB" id="A0A2P9HAE2"/>
<feature type="compositionally biased region" description="Polar residues" evidence="1">
    <location>
        <begin position="43"/>
        <end position="53"/>
    </location>
</feature>